<proteinExistence type="predicted"/>
<evidence type="ECO:0000313" key="2">
    <source>
        <dbReference type="Proteomes" id="UP000198211"/>
    </source>
</evidence>
<accession>A0A225VGP3</accession>
<gene>
    <name evidence="1" type="ORF">PHMEG_00023308</name>
</gene>
<dbReference type="AlphaFoldDB" id="A0A225VGP3"/>
<name>A0A225VGP3_9STRA</name>
<comment type="caution">
    <text evidence="1">The sequence shown here is derived from an EMBL/GenBank/DDBJ whole genome shotgun (WGS) entry which is preliminary data.</text>
</comment>
<dbReference type="EMBL" id="NBNE01004797">
    <property type="protein sequence ID" value="OWZ04741.1"/>
    <property type="molecule type" value="Genomic_DNA"/>
</dbReference>
<dbReference type="Proteomes" id="UP000198211">
    <property type="component" value="Unassembled WGS sequence"/>
</dbReference>
<keyword evidence="2" id="KW-1185">Reference proteome</keyword>
<evidence type="ECO:0000313" key="1">
    <source>
        <dbReference type="EMBL" id="OWZ04741.1"/>
    </source>
</evidence>
<protein>
    <submittedName>
        <fullName evidence="1">Uncharacterized protein</fullName>
    </submittedName>
</protein>
<sequence length="202" mass="22207">MEDVVAAAYRNACIPSECIHVFVGHRYASGLRVIWIAGHVRVLGGAVAYLHGKSTDSLGALRFYNYHLVDDHSNVDSDVGYRCADMNLSFHFAVTKIMGTDAVNEEKFHWLEHAPEGPRPLVRYRCMVSGSVRIEKIKGERHSGTGTECPKSIRTNFRSVMGSPRHVATCIALLESKKSKAKGIVAREPSGRSLSAPIFGPL</sequence>
<dbReference type="OrthoDB" id="91707at2759"/>
<organism evidence="1 2">
    <name type="scientific">Phytophthora megakarya</name>
    <dbReference type="NCBI Taxonomy" id="4795"/>
    <lineage>
        <taxon>Eukaryota</taxon>
        <taxon>Sar</taxon>
        <taxon>Stramenopiles</taxon>
        <taxon>Oomycota</taxon>
        <taxon>Peronosporomycetes</taxon>
        <taxon>Peronosporales</taxon>
        <taxon>Peronosporaceae</taxon>
        <taxon>Phytophthora</taxon>
    </lineage>
</organism>
<reference evidence="2" key="1">
    <citation type="submission" date="2017-03" db="EMBL/GenBank/DDBJ databases">
        <title>Phytopthora megakarya and P. palmivora, two closely related causual agents of cacao black pod achieved similar genome size and gene model numbers by different mechanisms.</title>
        <authorList>
            <person name="Ali S."/>
            <person name="Shao J."/>
            <person name="Larry D.J."/>
            <person name="Kronmiller B."/>
            <person name="Shen D."/>
            <person name="Strem M.D."/>
            <person name="Melnick R.L."/>
            <person name="Guiltinan M.J."/>
            <person name="Tyler B.M."/>
            <person name="Meinhardt L.W."/>
            <person name="Bailey B.A."/>
        </authorList>
    </citation>
    <scope>NUCLEOTIDE SEQUENCE [LARGE SCALE GENOMIC DNA]</scope>
    <source>
        <strain evidence="2">zdho120</strain>
    </source>
</reference>